<gene>
    <name evidence="2" type="ORF">SCF082_LOCUS21070</name>
</gene>
<dbReference type="EMBL" id="CAXAMM010014891">
    <property type="protein sequence ID" value="CAK9034925.1"/>
    <property type="molecule type" value="Genomic_DNA"/>
</dbReference>
<evidence type="ECO:0000256" key="1">
    <source>
        <dbReference type="SAM" id="MobiDB-lite"/>
    </source>
</evidence>
<dbReference type="Proteomes" id="UP001642464">
    <property type="component" value="Unassembled WGS sequence"/>
</dbReference>
<reference evidence="2 3" key="1">
    <citation type="submission" date="2024-02" db="EMBL/GenBank/DDBJ databases">
        <authorList>
            <person name="Chen Y."/>
            <person name="Shah S."/>
            <person name="Dougan E. K."/>
            <person name="Thang M."/>
            <person name="Chan C."/>
        </authorList>
    </citation>
    <scope>NUCLEOTIDE SEQUENCE [LARGE SCALE GENOMIC DNA]</scope>
</reference>
<accession>A0ABP0L989</accession>
<keyword evidence="3" id="KW-1185">Reference proteome</keyword>
<comment type="caution">
    <text evidence="2">The sequence shown here is derived from an EMBL/GenBank/DDBJ whole genome shotgun (WGS) entry which is preliminary data.</text>
</comment>
<feature type="region of interest" description="Disordered" evidence="1">
    <location>
        <begin position="1"/>
        <end position="71"/>
    </location>
</feature>
<evidence type="ECO:0000313" key="2">
    <source>
        <dbReference type="EMBL" id="CAK9034925.1"/>
    </source>
</evidence>
<feature type="compositionally biased region" description="Polar residues" evidence="1">
    <location>
        <begin position="58"/>
        <end position="71"/>
    </location>
</feature>
<feature type="compositionally biased region" description="Low complexity" evidence="1">
    <location>
        <begin position="11"/>
        <end position="33"/>
    </location>
</feature>
<name>A0ABP0L989_9DINO</name>
<organism evidence="2 3">
    <name type="scientific">Durusdinium trenchii</name>
    <dbReference type="NCBI Taxonomy" id="1381693"/>
    <lineage>
        <taxon>Eukaryota</taxon>
        <taxon>Sar</taxon>
        <taxon>Alveolata</taxon>
        <taxon>Dinophyceae</taxon>
        <taxon>Suessiales</taxon>
        <taxon>Symbiodiniaceae</taxon>
        <taxon>Durusdinium</taxon>
    </lineage>
</organism>
<proteinExistence type="predicted"/>
<protein>
    <submittedName>
        <fullName evidence="2">Uncharacterized protein</fullName>
    </submittedName>
</protein>
<evidence type="ECO:0000313" key="3">
    <source>
        <dbReference type="Proteomes" id="UP001642464"/>
    </source>
</evidence>
<sequence length="71" mass="7473">MARVMDSQGQTGSSIPRPSISSTSTSKATSHGSRTLQSFGVPLGKTQRKPNFGESSRRTTLAQGTFSSKPS</sequence>